<proteinExistence type="predicted"/>
<accession>A0A9Q1I245</accession>
<gene>
    <name evidence="1" type="ORF">COCON_G00075020</name>
</gene>
<evidence type="ECO:0000313" key="2">
    <source>
        <dbReference type="Proteomes" id="UP001152803"/>
    </source>
</evidence>
<sequence length="51" mass="5419">MNSAIQRIVTIQPDVQIEGPQMKNLSGAFSTATPLPVGQCVCFRSQGLNDG</sequence>
<keyword evidence="2" id="KW-1185">Reference proteome</keyword>
<dbReference type="EMBL" id="JAFJMO010000005">
    <property type="protein sequence ID" value="KAJ8275750.1"/>
    <property type="molecule type" value="Genomic_DNA"/>
</dbReference>
<evidence type="ECO:0000313" key="1">
    <source>
        <dbReference type="EMBL" id="KAJ8275750.1"/>
    </source>
</evidence>
<comment type="caution">
    <text evidence="1">The sequence shown here is derived from an EMBL/GenBank/DDBJ whole genome shotgun (WGS) entry which is preliminary data.</text>
</comment>
<name>A0A9Q1I245_CONCO</name>
<dbReference type="AlphaFoldDB" id="A0A9Q1I245"/>
<reference evidence="1" key="1">
    <citation type="journal article" date="2023" name="Science">
        <title>Genome structures resolve the early diversification of teleost fishes.</title>
        <authorList>
            <person name="Parey E."/>
            <person name="Louis A."/>
            <person name="Montfort J."/>
            <person name="Bouchez O."/>
            <person name="Roques C."/>
            <person name="Iampietro C."/>
            <person name="Lluch J."/>
            <person name="Castinel A."/>
            <person name="Donnadieu C."/>
            <person name="Desvignes T."/>
            <person name="Floi Bucao C."/>
            <person name="Jouanno E."/>
            <person name="Wen M."/>
            <person name="Mejri S."/>
            <person name="Dirks R."/>
            <person name="Jansen H."/>
            <person name="Henkel C."/>
            <person name="Chen W.J."/>
            <person name="Zahm M."/>
            <person name="Cabau C."/>
            <person name="Klopp C."/>
            <person name="Thompson A.W."/>
            <person name="Robinson-Rechavi M."/>
            <person name="Braasch I."/>
            <person name="Lecointre G."/>
            <person name="Bobe J."/>
            <person name="Postlethwait J.H."/>
            <person name="Berthelot C."/>
            <person name="Roest Crollius H."/>
            <person name="Guiguen Y."/>
        </authorList>
    </citation>
    <scope>NUCLEOTIDE SEQUENCE</scope>
    <source>
        <strain evidence="1">Concon-B</strain>
    </source>
</reference>
<organism evidence="1 2">
    <name type="scientific">Conger conger</name>
    <name type="common">Conger eel</name>
    <name type="synonym">Muraena conger</name>
    <dbReference type="NCBI Taxonomy" id="82655"/>
    <lineage>
        <taxon>Eukaryota</taxon>
        <taxon>Metazoa</taxon>
        <taxon>Chordata</taxon>
        <taxon>Craniata</taxon>
        <taxon>Vertebrata</taxon>
        <taxon>Euteleostomi</taxon>
        <taxon>Actinopterygii</taxon>
        <taxon>Neopterygii</taxon>
        <taxon>Teleostei</taxon>
        <taxon>Anguilliformes</taxon>
        <taxon>Congridae</taxon>
        <taxon>Conger</taxon>
    </lineage>
</organism>
<protein>
    <submittedName>
        <fullName evidence="1">Uncharacterized protein</fullName>
    </submittedName>
</protein>
<dbReference type="Proteomes" id="UP001152803">
    <property type="component" value="Unassembled WGS sequence"/>
</dbReference>